<dbReference type="Pfam" id="PF03779">
    <property type="entry name" value="SPW"/>
    <property type="match status" value="1"/>
</dbReference>
<dbReference type="EMBL" id="JAAGLI010000317">
    <property type="protein sequence ID" value="NEA23395.1"/>
    <property type="molecule type" value="Genomic_DNA"/>
</dbReference>
<dbReference type="AlphaFoldDB" id="A0A6L9QDP1"/>
<keyword evidence="2" id="KW-0472">Membrane</keyword>
<accession>A0A6L9QDP1</accession>
<keyword evidence="2" id="KW-0812">Transmembrane</keyword>
<dbReference type="RefSeq" id="WP_163055772.1">
    <property type="nucleotide sequence ID" value="NZ_JAAGLI010000317.1"/>
</dbReference>
<comment type="caution">
    <text evidence="4">The sequence shown here is derived from an EMBL/GenBank/DDBJ whole genome shotgun (WGS) entry which is preliminary data.</text>
</comment>
<dbReference type="InterPro" id="IPR005530">
    <property type="entry name" value="SPW"/>
</dbReference>
<evidence type="ECO:0000313" key="5">
    <source>
        <dbReference type="Proteomes" id="UP000475532"/>
    </source>
</evidence>
<evidence type="ECO:0000256" key="1">
    <source>
        <dbReference type="SAM" id="MobiDB-lite"/>
    </source>
</evidence>
<feature type="transmembrane region" description="Helical" evidence="2">
    <location>
        <begin position="59"/>
        <end position="78"/>
    </location>
</feature>
<feature type="compositionally biased region" description="Basic and acidic residues" evidence="1">
    <location>
        <begin position="103"/>
        <end position="114"/>
    </location>
</feature>
<keyword evidence="2" id="KW-1133">Transmembrane helix</keyword>
<gene>
    <name evidence="4" type="ORF">G3I70_12955</name>
</gene>
<organism evidence="4 5">
    <name type="scientific">Actinomadura bangladeshensis</name>
    <dbReference type="NCBI Taxonomy" id="453573"/>
    <lineage>
        <taxon>Bacteria</taxon>
        <taxon>Bacillati</taxon>
        <taxon>Actinomycetota</taxon>
        <taxon>Actinomycetes</taxon>
        <taxon>Streptosporangiales</taxon>
        <taxon>Thermomonosporaceae</taxon>
        <taxon>Actinomadura</taxon>
    </lineage>
</organism>
<reference evidence="4 5" key="1">
    <citation type="submission" date="2020-01" db="EMBL/GenBank/DDBJ databases">
        <title>Insect and environment-associated Actinomycetes.</title>
        <authorList>
            <person name="Currrie C."/>
            <person name="Chevrette M."/>
            <person name="Carlson C."/>
            <person name="Stubbendieck R."/>
            <person name="Wendt-Pienkowski E."/>
        </authorList>
    </citation>
    <scope>NUCLEOTIDE SEQUENCE [LARGE SCALE GENOMIC DNA]</scope>
    <source>
        <strain evidence="4 5">SID10258</strain>
    </source>
</reference>
<evidence type="ECO:0000256" key="2">
    <source>
        <dbReference type="SAM" id="Phobius"/>
    </source>
</evidence>
<proteinExistence type="predicted"/>
<name>A0A6L9QDP1_9ACTN</name>
<protein>
    <submittedName>
        <fullName evidence="4">SPW repeat protein</fullName>
    </submittedName>
</protein>
<evidence type="ECO:0000313" key="4">
    <source>
        <dbReference type="EMBL" id="NEA23395.1"/>
    </source>
</evidence>
<feature type="transmembrane region" description="Helical" evidence="2">
    <location>
        <begin position="28"/>
        <end position="47"/>
    </location>
</feature>
<dbReference type="Proteomes" id="UP000475532">
    <property type="component" value="Unassembled WGS sequence"/>
</dbReference>
<evidence type="ECO:0000259" key="3">
    <source>
        <dbReference type="Pfam" id="PF03779"/>
    </source>
</evidence>
<feature type="domain" description="SPW repeat-containing integral membrane" evidence="3">
    <location>
        <begin position="36"/>
        <end position="80"/>
    </location>
</feature>
<sequence>MTTHFEGSIEQLPDIVEMRARYEAAAEAPVAQGVTGVIALTGLYLAASPWIVGFGGRTNLTVNLIMGVALALLAAGFASRHGHDLDHLEQRRGGGGRRRLRRGRDGRGGHAQERLGRAFDRVRAGVRRRPGSVSG</sequence>
<feature type="region of interest" description="Disordered" evidence="1">
    <location>
        <begin position="85"/>
        <end position="114"/>
    </location>
</feature>